<sequence length="643" mass="72916">MVDAMVTFFTQRLDYLLKHETECFTGLEEQVQWFKTVLNETGPMFNDVVEHDEAARSLLRELGDIVHNMDNLMDEVVIKMESVSGSDRELLVTSFGIEMEKVNVRLAENKGKASQLDFLIMAKEATSIDETSSSSSSLSFGLCFGKLPYYLRYCLMYCCIFPENYWIPKGRLARLLVAEGLVQEIPGVTMEDVAKENIQKLVDICMLLRVQHRGSGTKLVIPSPYREMLLRALQNKFFFALNNEDPSSIPNDARRVLINSDPKNIPSNLGNLLIRSLLMFGIKDISEVEFDRIRPVFHGAKFLRVLDLEDVKFKNIPDEVGGLVHLKYLGLKNTNVDGLPESLGNLRNLQTLDIRRNGNISALSRAILKLLQLKYLKMFKDVDVSGLKVPEGIGRLKNLHTLTGIYAGDGTAEELRSLKDLKRLGVMELGEEHASAFCDSITEIRGLLSLSLEAKNSCFKRKLPNMEQFSPPPLLQKLQLEGELENIPSWFPLLKNLTKLRLGFTHLSENPSLVLQYLPNLKHLSLWHAYDGKQIGKEFCEAGRFPKLEVLSIASHVLEEWTELVEGSFPSLNFLHIHNCVRLRMLPEGLQHVTTLKQLDLLPLLDDHEERLIPDGGEENYKIKNIPTVNYIKNSMVASLRNP</sequence>
<dbReference type="InterPro" id="IPR058922">
    <property type="entry name" value="WHD_DRP"/>
</dbReference>
<evidence type="ECO:0000313" key="8">
    <source>
        <dbReference type="Proteomes" id="UP000541444"/>
    </source>
</evidence>
<keyword evidence="3" id="KW-0611">Plant defense</keyword>
<gene>
    <name evidence="7" type="ORF">GIB67_004383</name>
</gene>
<dbReference type="OrthoDB" id="646178at2759"/>
<dbReference type="InterPro" id="IPR032675">
    <property type="entry name" value="LRR_dom_sf"/>
</dbReference>
<dbReference type="GO" id="GO:0006952">
    <property type="term" value="P:defense response"/>
    <property type="evidence" value="ECO:0007669"/>
    <property type="project" value="UniProtKB-KW"/>
</dbReference>
<dbReference type="Pfam" id="PF23559">
    <property type="entry name" value="WHD_DRP"/>
    <property type="match status" value="1"/>
</dbReference>
<proteinExistence type="predicted"/>
<evidence type="ECO:0000313" key="7">
    <source>
        <dbReference type="EMBL" id="KAF6157445.1"/>
    </source>
</evidence>
<keyword evidence="1" id="KW-0677">Repeat</keyword>
<dbReference type="PANTHER" id="PTHR47186">
    <property type="entry name" value="LEUCINE-RICH REPEAT-CONTAINING PROTEIN 57"/>
    <property type="match status" value="1"/>
</dbReference>
<dbReference type="Proteomes" id="UP000541444">
    <property type="component" value="Unassembled WGS sequence"/>
</dbReference>
<name>A0A7J7MRA9_9MAGN</name>
<dbReference type="Gene3D" id="1.10.10.10">
    <property type="entry name" value="Winged helix-like DNA-binding domain superfamily/Winged helix DNA-binding domain"/>
    <property type="match status" value="1"/>
</dbReference>
<evidence type="ECO:0000256" key="3">
    <source>
        <dbReference type="ARBA" id="ARBA00022821"/>
    </source>
</evidence>
<dbReference type="Gene3D" id="3.80.10.10">
    <property type="entry name" value="Ribonuclease Inhibitor"/>
    <property type="match status" value="1"/>
</dbReference>
<evidence type="ECO:0000259" key="5">
    <source>
        <dbReference type="Pfam" id="PF23559"/>
    </source>
</evidence>
<accession>A0A7J7MRA9</accession>
<dbReference type="Gene3D" id="1.20.5.4130">
    <property type="match status" value="1"/>
</dbReference>
<comment type="caution">
    <text evidence="7">The sequence shown here is derived from an EMBL/GenBank/DDBJ whole genome shotgun (WGS) entry which is preliminary data.</text>
</comment>
<dbReference type="AlphaFoldDB" id="A0A7J7MRA9"/>
<keyword evidence="2" id="KW-0547">Nucleotide-binding</keyword>
<evidence type="ECO:0000259" key="6">
    <source>
        <dbReference type="Pfam" id="PF23598"/>
    </source>
</evidence>
<organism evidence="7 8">
    <name type="scientific">Kingdonia uniflora</name>
    <dbReference type="NCBI Taxonomy" id="39325"/>
    <lineage>
        <taxon>Eukaryota</taxon>
        <taxon>Viridiplantae</taxon>
        <taxon>Streptophyta</taxon>
        <taxon>Embryophyta</taxon>
        <taxon>Tracheophyta</taxon>
        <taxon>Spermatophyta</taxon>
        <taxon>Magnoliopsida</taxon>
        <taxon>Ranunculales</taxon>
        <taxon>Circaeasteraceae</taxon>
        <taxon>Kingdonia</taxon>
    </lineage>
</organism>
<feature type="domain" description="Disease resistance N-terminal" evidence="4">
    <location>
        <begin position="5"/>
        <end position="84"/>
    </location>
</feature>
<dbReference type="Pfam" id="PF18052">
    <property type="entry name" value="Rx_N"/>
    <property type="match status" value="1"/>
</dbReference>
<dbReference type="InterPro" id="IPR036388">
    <property type="entry name" value="WH-like_DNA-bd_sf"/>
</dbReference>
<dbReference type="EMBL" id="JACGCM010001275">
    <property type="protein sequence ID" value="KAF6157445.1"/>
    <property type="molecule type" value="Genomic_DNA"/>
</dbReference>
<dbReference type="PANTHER" id="PTHR47186:SF35">
    <property type="entry name" value="RX N-TERMINAL DOMAIN-CONTAINING PROTEIN"/>
    <property type="match status" value="1"/>
</dbReference>
<evidence type="ECO:0000256" key="2">
    <source>
        <dbReference type="ARBA" id="ARBA00022741"/>
    </source>
</evidence>
<feature type="domain" description="Disease resistance R13L4/SHOC-2-like LRR" evidence="6">
    <location>
        <begin position="295"/>
        <end position="599"/>
    </location>
</feature>
<reference evidence="7 8" key="1">
    <citation type="journal article" date="2020" name="IScience">
        <title>Genome Sequencing of the Endangered Kingdonia uniflora (Circaeasteraceae, Ranunculales) Reveals Potential Mechanisms of Evolutionary Specialization.</title>
        <authorList>
            <person name="Sun Y."/>
            <person name="Deng T."/>
            <person name="Zhang A."/>
            <person name="Moore M.J."/>
            <person name="Landis J.B."/>
            <person name="Lin N."/>
            <person name="Zhang H."/>
            <person name="Zhang X."/>
            <person name="Huang J."/>
            <person name="Zhang X."/>
            <person name="Sun H."/>
            <person name="Wang H."/>
        </authorList>
    </citation>
    <scope>NUCLEOTIDE SEQUENCE [LARGE SCALE GENOMIC DNA]</scope>
    <source>
        <strain evidence="7">TB1705</strain>
        <tissue evidence="7">Leaf</tissue>
    </source>
</reference>
<keyword evidence="8" id="KW-1185">Reference proteome</keyword>
<feature type="domain" description="Disease resistance protein winged helix" evidence="5">
    <location>
        <begin position="160"/>
        <end position="216"/>
    </location>
</feature>
<evidence type="ECO:0000256" key="1">
    <source>
        <dbReference type="ARBA" id="ARBA00022737"/>
    </source>
</evidence>
<evidence type="ECO:0000259" key="4">
    <source>
        <dbReference type="Pfam" id="PF18052"/>
    </source>
</evidence>
<dbReference type="SUPFAM" id="SSF52058">
    <property type="entry name" value="L domain-like"/>
    <property type="match status" value="1"/>
</dbReference>
<protein>
    <submittedName>
        <fullName evidence="7">Uncharacterized protein</fullName>
    </submittedName>
</protein>
<dbReference type="Pfam" id="PF23598">
    <property type="entry name" value="LRR_14"/>
    <property type="match status" value="1"/>
</dbReference>
<dbReference type="InterPro" id="IPR055414">
    <property type="entry name" value="LRR_R13L4/SHOC2-like"/>
</dbReference>
<dbReference type="GO" id="GO:0000166">
    <property type="term" value="F:nucleotide binding"/>
    <property type="evidence" value="ECO:0007669"/>
    <property type="project" value="UniProtKB-KW"/>
</dbReference>
<dbReference type="InterPro" id="IPR041118">
    <property type="entry name" value="Rx_N"/>
</dbReference>